<keyword evidence="1 5" id="KW-0597">Phosphoprotein</keyword>
<dbReference type="CDD" id="cd06170">
    <property type="entry name" value="LuxR_C_like"/>
    <property type="match status" value="1"/>
</dbReference>
<evidence type="ECO:0000256" key="3">
    <source>
        <dbReference type="ARBA" id="ARBA00023125"/>
    </source>
</evidence>
<dbReference type="PROSITE" id="PS50110">
    <property type="entry name" value="RESPONSE_REGULATORY"/>
    <property type="match status" value="1"/>
</dbReference>
<dbReference type="RefSeq" id="WP_190252227.1">
    <property type="nucleotide sequence ID" value="NZ_BMPI01000024.1"/>
</dbReference>
<keyword evidence="4" id="KW-0804">Transcription</keyword>
<feature type="domain" description="HTH luxR-type" evidence="6">
    <location>
        <begin position="166"/>
        <end position="231"/>
    </location>
</feature>
<dbReference type="Pfam" id="PF00196">
    <property type="entry name" value="GerE"/>
    <property type="match status" value="1"/>
</dbReference>
<dbReference type="PANTHER" id="PTHR43214:SF24">
    <property type="entry name" value="TRANSCRIPTIONAL REGULATORY PROTEIN NARL-RELATED"/>
    <property type="match status" value="1"/>
</dbReference>
<dbReference type="SUPFAM" id="SSF46894">
    <property type="entry name" value="C-terminal effector domain of the bipartite response regulators"/>
    <property type="match status" value="1"/>
</dbReference>
<accession>A0A917TWK2</accession>
<organism evidence="8 9">
    <name type="scientific">Dactylosporangium sucinum</name>
    <dbReference type="NCBI Taxonomy" id="1424081"/>
    <lineage>
        <taxon>Bacteria</taxon>
        <taxon>Bacillati</taxon>
        <taxon>Actinomycetota</taxon>
        <taxon>Actinomycetes</taxon>
        <taxon>Micromonosporales</taxon>
        <taxon>Micromonosporaceae</taxon>
        <taxon>Dactylosporangium</taxon>
    </lineage>
</organism>
<dbReference type="GO" id="GO:0006355">
    <property type="term" value="P:regulation of DNA-templated transcription"/>
    <property type="evidence" value="ECO:0007669"/>
    <property type="project" value="InterPro"/>
</dbReference>
<proteinExistence type="predicted"/>
<dbReference type="SMART" id="SM00448">
    <property type="entry name" value="REC"/>
    <property type="match status" value="1"/>
</dbReference>
<dbReference type="PROSITE" id="PS50043">
    <property type="entry name" value="HTH_LUXR_2"/>
    <property type="match status" value="1"/>
</dbReference>
<evidence type="ECO:0000259" key="6">
    <source>
        <dbReference type="PROSITE" id="PS50043"/>
    </source>
</evidence>
<dbReference type="InterPro" id="IPR016032">
    <property type="entry name" value="Sig_transdc_resp-reg_C-effctor"/>
</dbReference>
<dbReference type="SMART" id="SM00421">
    <property type="entry name" value="HTH_LUXR"/>
    <property type="match status" value="1"/>
</dbReference>
<dbReference type="AlphaFoldDB" id="A0A917TWK2"/>
<evidence type="ECO:0000313" key="8">
    <source>
        <dbReference type="EMBL" id="GGM41524.1"/>
    </source>
</evidence>
<dbReference type="GO" id="GO:0003677">
    <property type="term" value="F:DNA binding"/>
    <property type="evidence" value="ECO:0007669"/>
    <property type="project" value="UniProtKB-KW"/>
</dbReference>
<sequence length="235" mass="24502">MTISVLLADDQALVRAGLGSLLRRSRDITVVAEASSGDEAVREARRHRPDVVLMDIRMPGLDGIAATARITGNPGLAGTRVVVLTTFETDENVFAALRAGASGFLTKEVEPEDLRRAVRVVAAGEALLSPSVTARVIARFAPGAVHPAGAANPGGAADPAGPASAARDRLAALTPREVEIVRLVASGLSNEEIAARLYISPLTAKTHVTRAIAKAGVRDRVQLVILAYESGLVRP</sequence>
<evidence type="ECO:0000256" key="1">
    <source>
        <dbReference type="ARBA" id="ARBA00022553"/>
    </source>
</evidence>
<gene>
    <name evidence="8" type="ORF">GCM10007977_048690</name>
</gene>
<feature type="modified residue" description="4-aspartylphosphate" evidence="5">
    <location>
        <position position="55"/>
    </location>
</feature>
<reference evidence="8" key="2">
    <citation type="submission" date="2020-09" db="EMBL/GenBank/DDBJ databases">
        <authorList>
            <person name="Sun Q."/>
            <person name="Ohkuma M."/>
        </authorList>
    </citation>
    <scope>NUCLEOTIDE SEQUENCE</scope>
    <source>
        <strain evidence="8">JCM 19831</strain>
    </source>
</reference>
<evidence type="ECO:0000256" key="5">
    <source>
        <dbReference type="PROSITE-ProRule" id="PRU00169"/>
    </source>
</evidence>
<dbReference type="SUPFAM" id="SSF52172">
    <property type="entry name" value="CheY-like"/>
    <property type="match status" value="1"/>
</dbReference>
<keyword evidence="2" id="KW-0805">Transcription regulation</keyword>
<evidence type="ECO:0000313" key="9">
    <source>
        <dbReference type="Proteomes" id="UP000642070"/>
    </source>
</evidence>
<dbReference type="PANTHER" id="PTHR43214">
    <property type="entry name" value="TWO-COMPONENT RESPONSE REGULATOR"/>
    <property type="match status" value="1"/>
</dbReference>
<feature type="domain" description="Response regulatory" evidence="7">
    <location>
        <begin position="4"/>
        <end position="122"/>
    </location>
</feature>
<comment type="caution">
    <text evidence="8">The sequence shown here is derived from an EMBL/GenBank/DDBJ whole genome shotgun (WGS) entry which is preliminary data.</text>
</comment>
<dbReference type="InterPro" id="IPR001789">
    <property type="entry name" value="Sig_transdc_resp-reg_receiver"/>
</dbReference>
<evidence type="ECO:0000256" key="4">
    <source>
        <dbReference type="ARBA" id="ARBA00023163"/>
    </source>
</evidence>
<dbReference type="InterPro" id="IPR011006">
    <property type="entry name" value="CheY-like_superfamily"/>
</dbReference>
<evidence type="ECO:0000256" key="2">
    <source>
        <dbReference type="ARBA" id="ARBA00023015"/>
    </source>
</evidence>
<dbReference type="Gene3D" id="3.40.50.2300">
    <property type="match status" value="1"/>
</dbReference>
<dbReference type="InterPro" id="IPR058245">
    <property type="entry name" value="NreC/VraR/RcsB-like_REC"/>
</dbReference>
<dbReference type="InterPro" id="IPR039420">
    <property type="entry name" value="WalR-like"/>
</dbReference>
<dbReference type="CDD" id="cd17535">
    <property type="entry name" value="REC_NarL-like"/>
    <property type="match status" value="1"/>
</dbReference>
<protein>
    <submittedName>
        <fullName evidence="8">DNA-binding response regulator</fullName>
    </submittedName>
</protein>
<reference evidence="8" key="1">
    <citation type="journal article" date="2014" name="Int. J. Syst. Evol. Microbiol.">
        <title>Complete genome sequence of Corynebacterium casei LMG S-19264T (=DSM 44701T), isolated from a smear-ripened cheese.</title>
        <authorList>
            <consortium name="US DOE Joint Genome Institute (JGI-PGF)"/>
            <person name="Walter F."/>
            <person name="Albersmeier A."/>
            <person name="Kalinowski J."/>
            <person name="Ruckert C."/>
        </authorList>
    </citation>
    <scope>NUCLEOTIDE SEQUENCE</scope>
    <source>
        <strain evidence="8">JCM 19831</strain>
    </source>
</reference>
<dbReference type="EMBL" id="BMPI01000024">
    <property type="protein sequence ID" value="GGM41524.1"/>
    <property type="molecule type" value="Genomic_DNA"/>
</dbReference>
<dbReference type="PRINTS" id="PR00038">
    <property type="entry name" value="HTHLUXR"/>
</dbReference>
<dbReference type="Pfam" id="PF00072">
    <property type="entry name" value="Response_reg"/>
    <property type="match status" value="1"/>
</dbReference>
<name>A0A917TWK2_9ACTN</name>
<dbReference type="InterPro" id="IPR000792">
    <property type="entry name" value="Tscrpt_reg_LuxR_C"/>
</dbReference>
<keyword evidence="9" id="KW-1185">Reference proteome</keyword>
<dbReference type="Proteomes" id="UP000642070">
    <property type="component" value="Unassembled WGS sequence"/>
</dbReference>
<keyword evidence="3 8" id="KW-0238">DNA-binding</keyword>
<dbReference type="GO" id="GO:0000160">
    <property type="term" value="P:phosphorelay signal transduction system"/>
    <property type="evidence" value="ECO:0007669"/>
    <property type="project" value="InterPro"/>
</dbReference>
<evidence type="ECO:0000259" key="7">
    <source>
        <dbReference type="PROSITE" id="PS50110"/>
    </source>
</evidence>